<dbReference type="SUPFAM" id="SSF55785">
    <property type="entry name" value="PYP-like sensor domain (PAS domain)"/>
    <property type="match status" value="6"/>
</dbReference>
<keyword evidence="5" id="KW-0418">Kinase</keyword>
<dbReference type="Gene3D" id="2.10.70.100">
    <property type="match status" value="1"/>
</dbReference>
<organism evidence="8 9">
    <name type="scientific">Autumnicola lenta</name>
    <dbReference type="NCBI Taxonomy" id="3075593"/>
    <lineage>
        <taxon>Bacteria</taxon>
        <taxon>Pseudomonadati</taxon>
        <taxon>Bacteroidota</taxon>
        <taxon>Flavobacteriia</taxon>
        <taxon>Flavobacteriales</taxon>
        <taxon>Flavobacteriaceae</taxon>
        <taxon>Autumnicola</taxon>
    </lineage>
</organism>
<dbReference type="PROSITE" id="PS50112">
    <property type="entry name" value="PAS"/>
    <property type="match status" value="5"/>
</dbReference>
<dbReference type="Pfam" id="PF00989">
    <property type="entry name" value="PAS"/>
    <property type="match status" value="1"/>
</dbReference>
<evidence type="ECO:0000256" key="4">
    <source>
        <dbReference type="ARBA" id="ARBA00022679"/>
    </source>
</evidence>
<dbReference type="InterPro" id="IPR001610">
    <property type="entry name" value="PAC"/>
</dbReference>
<feature type="domain" description="PAS" evidence="6">
    <location>
        <begin position="267"/>
        <end position="322"/>
    </location>
</feature>
<evidence type="ECO:0000313" key="8">
    <source>
        <dbReference type="EMBL" id="MDT0645108.1"/>
    </source>
</evidence>
<feature type="domain" description="PAS" evidence="6">
    <location>
        <begin position="925"/>
        <end position="997"/>
    </location>
</feature>
<dbReference type="NCBIfam" id="TIGR00229">
    <property type="entry name" value="sensory_box"/>
    <property type="match status" value="6"/>
</dbReference>
<dbReference type="CDD" id="cd00130">
    <property type="entry name" value="PAS"/>
    <property type="match status" value="5"/>
</dbReference>
<feature type="domain" description="PAC" evidence="7">
    <location>
        <begin position="340"/>
        <end position="391"/>
    </location>
</feature>
<evidence type="ECO:0000256" key="1">
    <source>
        <dbReference type="ARBA" id="ARBA00000085"/>
    </source>
</evidence>
<evidence type="ECO:0000256" key="3">
    <source>
        <dbReference type="ARBA" id="ARBA00022553"/>
    </source>
</evidence>
<comment type="catalytic activity">
    <reaction evidence="1">
        <text>ATP + protein L-histidine = ADP + protein N-phospho-L-histidine.</text>
        <dbReference type="EC" id="2.7.13.3"/>
    </reaction>
</comment>
<comment type="caution">
    <text evidence="8">The sequence shown here is derived from an EMBL/GenBank/DDBJ whole genome shotgun (WGS) entry which is preliminary data.</text>
</comment>
<dbReference type="InterPro" id="IPR036097">
    <property type="entry name" value="HisK_dim/P_sf"/>
</dbReference>
<dbReference type="PROSITE" id="PS50113">
    <property type="entry name" value="PAC"/>
    <property type="match status" value="5"/>
</dbReference>
<dbReference type="SUPFAM" id="SSF47384">
    <property type="entry name" value="Homodimeric domain of signal transducing histidine kinase"/>
    <property type="match status" value="1"/>
</dbReference>
<feature type="domain" description="PAC" evidence="7">
    <location>
        <begin position="1002"/>
        <end position="1054"/>
    </location>
</feature>
<dbReference type="InterPro" id="IPR003661">
    <property type="entry name" value="HisK_dim/P_dom"/>
</dbReference>
<dbReference type="SMART" id="SM00065">
    <property type="entry name" value="GAF"/>
    <property type="match status" value="1"/>
</dbReference>
<protein>
    <recommendedName>
        <fullName evidence="2">histidine kinase</fullName>
        <ecNumber evidence="2">2.7.13.3</ecNumber>
    </recommendedName>
</protein>
<dbReference type="Gene3D" id="3.30.450.40">
    <property type="match status" value="1"/>
</dbReference>
<dbReference type="InterPro" id="IPR029016">
    <property type="entry name" value="GAF-like_dom_sf"/>
</dbReference>
<dbReference type="SMART" id="SM00086">
    <property type="entry name" value="PAC"/>
    <property type="match status" value="6"/>
</dbReference>
<dbReference type="PANTHER" id="PTHR43304:SF1">
    <property type="entry name" value="PAC DOMAIN-CONTAINING PROTEIN"/>
    <property type="match status" value="1"/>
</dbReference>
<name>A0ABU3CFI3_9FLAO</name>
<dbReference type="SUPFAM" id="SSF55781">
    <property type="entry name" value="GAF domain-like"/>
    <property type="match status" value="1"/>
</dbReference>
<dbReference type="InterPro" id="IPR052162">
    <property type="entry name" value="Sensor_kinase/Photoreceptor"/>
</dbReference>
<dbReference type="InterPro" id="IPR000700">
    <property type="entry name" value="PAS-assoc_C"/>
</dbReference>
<feature type="domain" description="PAS" evidence="6">
    <location>
        <begin position="680"/>
        <end position="743"/>
    </location>
</feature>
<evidence type="ECO:0000256" key="2">
    <source>
        <dbReference type="ARBA" id="ARBA00012438"/>
    </source>
</evidence>
<keyword evidence="9" id="KW-1185">Reference proteome</keyword>
<feature type="domain" description="PAS" evidence="6">
    <location>
        <begin position="392"/>
        <end position="466"/>
    </location>
</feature>
<feature type="domain" description="PAC" evidence="7">
    <location>
        <begin position="872"/>
        <end position="924"/>
    </location>
</feature>
<feature type="domain" description="PAC" evidence="7">
    <location>
        <begin position="214"/>
        <end position="266"/>
    </location>
</feature>
<accession>A0ABU3CFI3</accession>
<evidence type="ECO:0000256" key="5">
    <source>
        <dbReference type="ARBA" id="ARBA00022777"/>
    </source>
</evidence>
<dbReference type="PANTHER" id="PTHR43304">
    <property type="entry name" value="PHYTOCHROME-LIKE PROTEIN CPH1"/>
    <property type="match status" value="1"/>
</dbReference>
<dbReference type="Pfam" id="PF08447">
    <property type="entry name" value="PAS_3"/>
    <property type="match status" value="5"/>
</dbReference>
<dbReference type="InterPro" id="IPR035965">
    <property type="entry name" value="PAS-like_dom_sf"/>
</dbReference>
<dbReference type="Proteomes" id="UP001245285">
    <property type="component" value="Unassembled WGS sequence"/>
</dbReference>
<reference evidence="8 9" key="1">
    <citation type="submission" date="2023-09" db="EMBL/GenBank/DDBJ databases">
        <authorList>
            <person name="Rey-Velasco X."/>
        </authorList>
    </citation>
    <scope>NUCLEOTIDE SEQUENCE [LARGE SCALE GENOMIC DNA]</scope>
    <source>
        <strain evidence="8 9">F260</strain>
    </source>
</reference>
<evidence type="ECO:0000259" key="7">
    <source>
        <dbReference type="PROSITE" id="PS50113"/>
    </source>
</evidence>
<dbReference type="Gene3D" id="3.30.450.20">
    <property type="entry name" value="PAS domain"/>
    <property type="match status" value="7"/>
</dbReference>
<dbReference type="RefSeq" id="WP_311493259.1">
    <property type="nucleotide sequence ID" value="NZ_JAVRHO010000001.1"/>
</dbReference>
<dbReference type="EC" id="2.7.13.3" evidence="2"/>
<keyword evidence="3" id="KW-0597">Phosphoprotein</keyword>
<dbReference type="EMBL" id="JAVRHO010000001">
    <property type="protein sequence ID" value="MDT0645108.1"/>
    <property type="molecule type" value="Genomic_DNA"/>
</dbReference>
<dbReference type="InterPro" id="IPR003018">
    <property type="entry name" value="GAF"/>
</dbReference>
<evidence type="ECO:0000259" key="6">
    <source>
        <dbReference type="PROSITE" id="PS50112"/>
    </source>
</evidence>
<dbReference type="InterPro" id="IPR013767">
    <property type="entry name" value="PAS_fold"/>
</dbReference>
<dbReference type="InterPro" id="IPR000014">
    <property type="entry name" value="PAS"/>
</dbReference>
<dbReference type="SMART" id="SM00091">
    <property type="entry name" value="PAS"/>
    <property type="match status" value="6"/>
</dbReference>
<feature type="domain" description="PAS" evidence="6">
    <location>
        <begin position="158"/>
        <end position="212"/>
    </location>
</feature>
<proteinExistence type="predicted"/>
<dbReference type="InterPro" id="IPR013655">
    <property type="entry name" value="PAS_fold_3"/>
</dbReference>
<keyword evidence="4" id="KW-0808">Transferase</keyword>
<feature type="domain" description="PAC" evidence="7">
    <location>
        <begin position="471"/>
        <end position="523"/>
    </location>
</feature>
<gene>
    <name evidence="8" type="ORF">RM545_00255</name>
</gene>
<dbReference type="CDD" id="cd00082">
    <property type="entry name" value="HisKA"/>
    <property type="match status" value="1"/>
</dbReference>
<sequence>MTLKELKTVFGLFPIASAVIDPENLSIHLSNEKYSQLDARKKYIATGENEINCASYAKDFSFVKAEHQQDILKSLRQVQESKSENILTCLASEEKNASVSIFLKLTHQPILDDNGTVTYILQTVEKSDKKIQTEEAVQKDFQLIINHSPGIAYRCLPDEQWTMKYLSSEVEAITGYPASDFINNEKRDFASIIHPDDLHLTYSAFDQVKNKKPYFAEYRIITADGKITWIQDRGSGILSSEGKLLFIDGVLTDITEKLFQQREIDNYNRRFEALVQEASDIIAILNENATITFASASAERLLGYTAAEYLGKSVFDFIHPDDVGIVEGKFAELKHQKQVKTPPFRFRNREGNFRWLQSMATDLQDDPAVLGIVVNSKDITTEFLHKKELQKANERYRLANKATNDALWDYNISKKEIHWGEGYKKIFGFNATHTFLDLQKPKLYRPIHPEDVEAVVKSLQQALENPEEEDWKANYRHYRADGSLAAVINRATILRNKNGKAKRIVGALQDISKEKNRAERKNLISGIQKDIHNSASFKKGLGKMMERLIYYFDVDLAELWLTSRDNKHLNLVCQKTTTPVGEQFVNIHKKVIVFQKGEGLPGEIWRKKTLQSWDKNELNFLVRDNKRFTRAYGIPLKSKEEIIGVFSFFSQKNQEETQKFREILEAINEEIGLAILNRKKEEELNSFFSLSNEMLCIVGMDGFFKRINPAFSKCLGYTEEEIYNIPYAEILHPEHIEAAKNELVKLQGGATTSFEAKYYHKNGSTVWISWTTSPVPGEGLVYAVGKDITSSKRSAVQLLESTQKLKYAQEIAKLGYWSRPIRCNEFQWSSEVYKILELTPGNFIPNLENVKNIFHPDDRHFLKKNIHKNHFQDFEHRIITSKGQIKWVLQRVKLVTDDQNKPLRLEGIIQDINEKKEKELQIHISNGRFKKAMKATEEMIWDWDLKADKTVRGKSFCKVFGYKNSESTSSQNFWFNNIHPDDRKKVKKSLLKAVNSKSKKKWAMHYRFIKANGELAHVSDKAFIVRNKEKEAVRIVGAARDITRSKEMIQEIQLQNKLLKDITWIQSHKVRAPLSRILSLVELLPEAKGKKDQEEILNYLMCSAKELDEVVKNVVKKSEYLETENIQEEIELRQVGEPN</sequence>
<evidence type="ECO:0000313" key="9">
    <source>
        <dbReference type="Proteomes" id="UP001245285"/>
    </source>
</evidence>